<dbReference type="AlphaFoldDB" id="A0A347ZSF3"/>
<name>A0A347ZSF3_9CHLR</name>
<dbReference type="PANTHER" id="PTHR46211:SF14">
    <property type="entry name" value="GLYCEROPHOSPHODIESTER PHOSPHODIESTERASE"/>
    <property type="match status" value="1"/>
</dbReference>
<gene>
    <name evidence="2" type="ORF">DFR64_1078</name>
</gene>
<evidence type="ECO:0000259" key="1">
    <source>
        <dbReference type="PROSITE" id="PS51704"/>
    </source>
</evidence>
<evidence type="ECO:0000313" key="2">
    <source>
        <dbReference type="EMBL" id="REG11201.1"/>
    </source>
</evidence>
<feature type="domain" description="GP-PDE" evidence="1">
    <location>
        <begin position="10"/>
        <end position="248"/>
    </location>
</feature>
<reference evidence="2 3" key="1">
    <citation type="submission" date="2018-08" db="EMBL/GenBank/DDBJ databases">
        <title>Genomic Encyclopedia of Type Strains, Phase IV (KMG-IV): sequencing the most valuable type-strain genomes for metagenomic binning, comparative biology and taxonomic classification.</title>
        <authorList>
            <person name="Goeker M."/>
        </authorList>
    </citation>
    <scope>NUCLEOTIDE SEQUENCE [LARGE SCALE GENOMIC DNA]</scope>
    <source>
        <strain evidence="2 3">DSM 23923</strain>
    </source>
</reference>
<dbReference type="GO" id="GO:0006629">
    <property type="term" value="P:lipid metabolic process"/>
    <property type="evidence" value="ECO:0007669"/>
    <property type="project" value="InterPro"/>
</dbReference>
<dbReference type="RefSeq" id="WP_158675032.1">
    <property type="nucleotide sequence ID" value="NZ_AP018437.1"/>
</dbReference>
<dbReference type="PANTHER" id="PTHR46211">
    <property type="entry name" value="GLYCEROPHOSPHORYL DIESTER PHOSPHODIESTERASE"/>
    <property type="match status" value="1"/>
</dbReference>
<dbReference type="Gene3D" id="3.20.20.190">
    <property type="entry name" value="Phosphatidylinositol (PI) phosphodiesterase"/>
    <property type="match status" value="1"/>
</dbReference>
<dbReference type="Pfam" id="PF03009">
    <property type="entry name" value="GDPD"/>
    <property type="match status" value="1"/>
</dbReference>
<organism evidence="2 3">
    <name type="scientific">Pelolinea submarina</name>
    <dbReference type="NCBI Taxonomy" id="913107"/>
    <lineage>
        <taxon>Bacteria</taxon>
        <taxon>Bacillati</taxon>
        <taxon>Chloroflexota</taxon>
        <taxon>Anaerolineae</taxon>
        <taxon>Anaerolineales</taxon>
        <taxon>Anaerolineaceae</taxon>
        <taxon>Pelolinea</taxon>
    </lineage>
</organism>
<proteinExistence type="predicted"/>
<comment type="caution">
    <text evidence="2">The sequence shown here is derived from an EMBL/GenBank/DDBJ whole genome shotgun (WGS) entry which is preliminary data.</text>
</comment>
<accession>A0A347ZSF3</accession>
<protein>
    <submittedName>
        <fullName evidence="2">Glycerophosphoryl diester phosphodiesterase</fullName>
    </submittedName>
</protein>
<dbReference type="GO" id="GO:0008081">
    <property type="term" value="F:phosphoric diester hydrolase activity"/>
    <property type="evidence" value="ECO:0007669"/>
    <property type="project" value="InterPro"/>
</dbReference>
<dbReference type="InterPro" id="IPR017946">
    <property type="entry name" value="PLC-like_Pdiesterase_TIM-brl"/>
</dbReference>
<dbReference type="SUPFAM" id="SSF51695">
    <property type="entry name" value="PLC-like phosphodiesterases"/>
    <property type="match status" value="1"/>
</dbReference>
<keyword evidence="3" id="KW-1185">Reference proteome</keyword>
<evidence type="ECO:0000313" key="3">
    <source>
        <dbReference type="Proteomes" id="UP000256388"/>
    </source>
</evidence>
<dbReference type="PROSITE" id="PS51704">
    <property type="entry name" value="GP_PDE"/>
    <property type="match status" value="1"/>
</dbReference>
<dbReference type="EMBL" id="QUMS01000001">
    <property type="protein sequence ID" value="REG11201.1"/>
    <property type="molecule type" value="Genomic_DNA"/>
</dbReference>
<dbReference type="Proteomes" id="UP000256388">
    <property type="component" value="Unassembled WGS sequence"/>
</dbReference>
<dbReference type="OrthoDB" id="384721at2"/>
<sequence length="252" mass="28391">MHLIDELKSPIVFGHRGASKYAPENTIAAFDLALASGTPAIELDTMLTRDGVPVVIHDRTVDRTTDGKGRVDDLTFDQIQRLDTGSDFSVDFQNEKIPSLEQVFQRYQGKLLINVELKNYHAPLDALPRIVVDLVRKMKNQDSLIFSSFNFLNLLRIKRLLPEARVALLVENSCGGRVLASRAFSFISPHFIHPHTSYITPDYLAREHAHGRRVNVWTVNDMAAAARFRDWGIDGLIGDDPEELLAILHESH</sequence>
<dbReference type="InterPro" id="IPR030395">
    <property type="entry name" value="GP_PDE_dom"/>
</dbReference>